<gene>
    <name evidence="4" type="ORF">GQX73_g6804</name>
</gene>
<evidence type="ECO:0000313" key="4">
    <source>
        <dbReference type="EMBL" id="KAF2966759.1"/>
    </source>
</evidence>
<keyword evidence="1" id="KW-0677">Repeat</keyword>
<comment type="caution">
    <text evidence="4">The sequence shown here is derived from an EMBL/GenBank/DDBJ whole genome shotgun (WGS) entry which is preliminary data.</text>
</comment>
<evidence type="ECO:0000256" key="1">
    <source>
        <dbReference type="ARBA" id="ARBA00022737"/>
    </source>
</evidence>
<evidence type="ECO:0000256" key="3">
    <source>
        <dbReference type="SAM" id="Coils"/>
    </source>
</evidence>
<keyword evidence="5" id="KW-1185">Reference proteome</keyword>
<feature type="coiled-coil region" evidence="3">
    <location>
        <begin position="64"/>
        <end position="104"/>
    </location>
</feature>
<organism evidence="4 5">
    <name type="scientific">Xylaria multiplex</name>
    <dbReference type="NCBI Taxonomy" id="323545"/>
    <lineage>
        <taxon>Eukaryota</taxon>
        <taxon>Fungi</taxon>
        <taxon>Dikarya</taxon>
        <taxon>Ascomycota</taxon>
        <taxon>Pezizomycotina</taxon>
        <taxon>Sordariomycetes</taxon>
        <taxon>Xylariomycetidae</taxon>
        <taxon>Xylariales</taxon>
        <taxon>Xylariaceae</taxon>
        <taxon>Xylaria</taxon>
    </lineage>
</organism>
<accession>A0A7C8IYL8</accession>
<proteinExistence type="predicted"/>
<protein>
    <submittedName>
        <fullName evidence="4">Uncharacterized protein</fullName>
    </submittedName>
</protein>
<dbReference type="EMBL" id="WUBL01000081">
    <property type="protein sequence ID" value="KAF2966759.1"/>
    <property type="molecule type" value="Genomic_DNA"/>
</dbReference>
<keyword evidence="2" id="KW-0040">ANK repeat</keyword>
<dbReference type="InParanoid" id="A0A7C8IYL8"/>
<evidence type="ECO:0000256" key="2">
    <source>
        <dbReference type="ARBA" id="ARBA00023043"/>
    </source>
</evidence>
<dbReference type="SUPFAM" id="SSF48403">
    <property type="entry name" value="Ankyrin repeat"/>
    <property type="match status" value="1"/>
</dbReference>
<keyword evidence="3" id="KW-0175">Coiled coil</keyword>
<dbReference type="OrthoDB" id="426293at2759"/>
<dbReference type="PANTHER" id="PTHR24198">
    <property type="entry name" value="ANKYRIN REPEAT AND PROTEIN KINASE DOMAIN-CONTAINING PROTEIN"/>
    <property type="match status" value="1"/>
</dbReference>
<dbReference type="AlphaFoldDB" id="A0A7C8IYL8"/>
<reference evidence="4 5" key="1">
    <citation type="submission" date="2019-12" db="EMBL/GenBank/DDBJ databases">
        <title>Draft genome sequence of the ascomycete Xylaria multiplex DSM 110363.</title>
        <authorList>
            <person name="Buettner E."/>
            <person name="Kellner H."/>
        </authorList>
    </citation>
    <scope>NUCLEOTIDE SEQUENCE [LARGE SCALE GENOMIC DNA]</scope>
    <source>
        <strain evidence="4 5">DSM 110363</strain>
    </source>
</reference>
<dbReference type="PANTHER" id="PTHR24198:SF165">
    <property type="entry name" value="ANKYRIN REPEAT-CONTAINING PROTEIN-RELATED"/>
    <property type="match status" value="1"/>
</dbReference>
<dbReference type="InterPro" id="IPR002110">
    <property type="entry name" value="Ankyrin_rpt"/>
</dbReference>
<evidence type="ECO:0000313" key="5">
    <source>
        <dbReference type="Proteomes" id="UP000481858"/>
    </source>
</evidence>
<dbReference type="Gene3D" id="1.25.40.20">
    <property type="entry name" value="Ankyrin repeat-containing domain"/>
    <property type="match status" value="2"/>
</dbReference>
<name>A0A7C8IYL8_9PEZI</name>
<dbReference type="SMART" id="SM00248">
    <property type="entry name" value="ANK"/>
    <property type="match status" value="5"/>
</dbReference>
<sequence>MDPPMNLFQEVIEKLAEKKRQFDQIVQNWTAWGSPEITAIVNGFNESLTLTRSALDRSTDEYENEKIKNLVEALEHMYSEAQEVLRCRREIEQATAECNGAREQTNGSPQPNPPLLAARDKHLGVAKLLSARLDVQPNIQDSYGNTALFWASSDWSTELGDTPLANAAFKGHEETVRLFVQQNDVRPRFGDGEYCPLWCAISKRHARILRLFLKQYDINPGHRSLHGKSLTWWASRLGQADVADLLLGRDDVNPSLSDHDTFTPLFEVATRGHDEVVQLLLNHSMTCPSLYAVEDWTPLFVPANERYSTIVEHILRRVDIDPNVSNRKD</sequence>
<dbReference type="InterPro" id="IPR036770">
    <property type="entry name" value="Ankyrin_rpt-contain_sf"/>
</dbReference>
<dbReference type="Proteomes" id="UP000481858">
    <property type="component" value="Unassembled WGS sequence"/>
</dbReference>
<dbReference type="Pfam" id="PF12796">
    <property type="entry name" value="Ank_2"/>
    <property type="match status" value="2"/>
</dbReference>